<gene>
    <name evidence="1" type="ORF">HZF10_14650</name>
</gene>
<evidence type="ECO:0008006" key="3">
    <source>
        <dbReference type="Google" id="ProtNLM"/>
    </source>
</evidence>
<dbReference type="AlphaFoldDB" id="A0A7Y9C697"/>
<dbReference type="Proteomes" id="UP000535020">
    <property type="component" value="Unassembled WGS sequence"/>
</dbReference>
<name>A0A7Y9C697_9FLAO</name>
<accession>A0A7Y9C697</accession>
<protein>
    <recommendedName>
        <fullName evidence="3">Lipoprotein</fullName>
    </recommendedName>
</protein>
<dbReference type="EMBL" id="JACBJI010000007">
    <property type="protein sequence ID" value="NYA72166.1"/>
    <property type="molecule type" value="Genomic_DNA"/>
</dbReference>
<comment type="caution">
    <text evidence="1">The sequence shown here is derived from an EMBL/GenBank/DDBJ whole genome shotgun (WGS) entry which is preliminary data.</text>
</comment>
<keyword evidence="2" id="KW-1185">Reference proteome</keyword>
<evidence type="ECO:0000313" key="1">
    <source>
        <dbReference type="EMBL" id="NYA72166.1"/>
    </source>
</evidence>
<reference evidence="1 2" key="1">
    <citation type="submission" date="2020-07" db="EMBL/GenBank/DDBJ databases">
        <authorList>
            <person name="Sun Q."/>
        </authorList>
    </citation>
    <scope>NUCLEOTIDE SEQUENCE [LARGE SCALE GENOMIC DNA]</scope>
    <source>
        <strain evidence="1 2">MAH-1</strain>
    </source>
</reference>
<dbReference type="PROSITE" id="PS51257">
    <property type="entry name" value="PROKAR_LIPOPROTEIN"/>
    <property type="match status" value="1"/>
</dbReference>
<proteinExistence type="predicted"/>
<organism evidence="1 2">
    <name type="scientific">Flavobacterium agri</name>
    <dbReference type="NCBI Taxonomy" id="2743471"/>
    <lineage>
        <taxon>Bacteria</taxon>
        <taxon>Pseudomonadati</taxon>
        <taxon>Bacteroidota</taxon>
        <taxon>Flavobacteriia</taxon>
        <taxon>Flavobacteriales</taxon>
        <taxon>Flavobacteriaceae</taxon>
        <taxon>Flavobacterium</taxon>
    </lineage>
</organism>
<sequence length="193" mass="21582">MKKIAIVLALASIGCVRQKSAEETSPMPQKEVVNGNLTLAIEDVKGKAFTFADGFEKENCYIVADCDCCTSDFIFLENGTCVVEYYCLEANDIFKGSYRVANGKIEITYDALAVAQEENIDDPDTLPDYEPRFTLSTRKIKPQKTMLTGKMCKSELILETDGKQKEFGSKNDISASDYTKRLKEEGIWQLLNP</sequence>
<dbReference type="RefSeq" id="WP_176006976.1">
    <property type="nucleotide sequence ID" value="NZ_JABWMI010000018.1"/>
</dbReference>
<evidence type="ECO:0000313" key="2">
    <source>
        <dbReference type="Proteomes" id="UP000535020"/>
    </source>
</evidence>